<evidence type="ECO:0000313" key="1">
    <source>
        <dbReference type="EMBL" id="VDK23882.1"/>
    </source>
</evidence>
<evidence type="ECO:0000313" key="3">
    <source>
        <dbReference type="WBParaSite" id="ASIM_0000464801-mRNA-1"/>
    </source>
</evidence>
<organism evidence="3">
    <name type="scientific">Anisakis simplex</name>
    <name type="common">Herring worm</name>
    <dbReference type="NCBI Taxonomy" id="6269"/>
    <lineage>
        <taxon>Eukaryota</taxon>
        <taxon>Metazoa</taxon>
        <taxon>Ecdysozoa</taxon>
        <taxon>Nematoda</taxon>
        <taxon>Chromadorea</taxon>
        <taxon>Rhabditida</taxon>
        <taxon>Spirurina</taxon>
        <taxon>Ascaridomorpha</taxon>
        <taxon>Ascaridoidea</taxon>
        <taxon>Anisakidae</taxon>
        <taxon>Anisakis</taxon>
        <taxon>Anisakis simplex complex</taxon>
    </lineage>
</organism>
<dbReference type="OrthoDB" id="5810035at2759"/>
<gene>
    <name evidence="1" type="ORF">ASIM_LOCUS4459</name>
</gene>
<accession>A0A0M3JAM7</accession>
<evidence type="ECO:0000313" key="2">
    <source>
        <dbReference type="Proteomes" id="UP000267096"/>
    </source>
</evidence>
<sequence>MVALKWSTQSSIKPNVFPRILTDACHIGNPAYSPVMDLLSETGTKFQVKHVERDGCLWVISETAPPAVVSVECDFKSDCSDIEFDQLTLDVTPHGTVVLLKKLFSDQYTEAYVDSFYFIKIRNPRSLLMQCFLAIIKYFPKIRNAPLSITRQLGIPANNQLLS</sequence>
<proteinExistence type="predicted"/>
<dbReference type="AlphaFoldDB" id="A0A0M3JAM7"/>
<protein>
    <submittedName>
        <fullName evidence="3">Mediator of RNA polymerase II transcription subunit 1</fullName>
    </submittedName>
</protein>
<dbReference type="WBParaSite" id="ASIM_0000464801-mRNA-1">
    <property type="protein sequence ID" value="ASIM_0000464801-mRNA-1"/>
    <property type="gene ID" value="ASIM_0000464801"/>
</dbReference>
<reference evidence="3" key="1">
    <citation type="submission" date="2017-02" db="UniProtKB">
        <authorList>
            <consortium name="WormBaseParasite"/>
        </authorList>
    </citation>
    <scope>IDENTIFICATION</scope>
</reference>
<name>A0A0M3JAM7_ANISI</name>
<dbReference type="Proteomes" id="UP000267096">
    <property type="component" value="Unassembled WGS sequence"/>
</dbReference>
<keyword evidence="2" id="KW-1185">Reference proteome</keyword>
<dbReference type="EMBL" id="UYRR01007773">
    <property type="protein sequence ID" value="VDK23882.1"/>
    <property type="molecule type" value="Genomic_DNA"/>
</dbReference>
<reference evidence="1 2" key="2">
    <citation type="submission" date="2018-11" db="EMBL/GenBank/DDBJ databases">
        <authorList>
            <consortium name="Pathogen Informatics"/>
        </authorList>
    </citation>
    <scope>NUCLEOTIDE SEQUENCE [LARGE SCALE GENOMIC DNA]</scope>
</reference>